<reference evidence="1 2" key="1">
    <citation type="journal article" date="2021" name="Sci. Rep.">
        <title>The distribution of antibiotic resistance genes in chicken gut microbiota commensals.</title>
        <authorList>
            <person name="Juricova H."/>
            <person name="Matiasovicova J."/>
            <person name="Kubasova T."/>
            <person name="Cejkova D."/>
            <person name="Rychlik I."/>
        </authorList>
    </citation>
    <scope>NUCLEOTIDE SEQUENCE [LARGE SCALE GENOMIC DNA]</scope>
    <source>
        <strain evidence="1 2">An772</strain>
    </source>
</reference>
<protein>
    <submittedName>
        <fullName evidence="1">DUF4276 family protein</fullName>
    </submittedName>
</protein>
<evidence type="ECO:0000313" key="2">
    <source>
        <dbReference type="Proteomes" id="UP000766986"/>
    </source>
</evidence>
<dbReference type="RefSeq" id="WP_205096411.1">
    <property type="nucleotide sequence ID" value="NZ_JACLYZ010000042.1"/>
</dbReference>
<keyword evidence="2" id="KW-1185">Reference proteome</keyword>
<evidence type="ECO:0000313" key="1">
    <source>
        <dbReference type="EMBL" id="MBM6736216.1"/>
    </source>
</evidence>
<dbReference type="EMBL" id="JACLYZ010000042">
    <property type="protein sequence ID" value="MBM6736216.1"/>
    <property type="molecule type" value="Genomic_DNA"/>
</dbReference>
<dbReference type="Proteomes" id="UP000766986">
    <property type="component" value="Unassembled WGS sequence"/>
</dbReference>
<comment type="caution">
    <text evidence="1">The sequence shown here is derived from an EMBL/GenBank/DDBJ whole genome shotgun (WGS) entry which is preliminary data.</text>
</comment>
<name>A0ABS2E3M2_9BACT</name>
<accession>A0ABS2E3M2</accession>
<organism evidence="1 2">
    <name type="scientific">Mediterranea massiliensis</name>
    <dbReference type="NCBI Taxonomy" id="1841865"/>
    <lineage>
        <taxon>Bacteria</taxon>
        <taxon>Pseudomonadati</taxon>
        <taxon>Bacteroidota</taxon>
        <taxon>Bacteroidia</taxon>
        <taxon>Bacteroidales</taxon>
        <taxon>Bacteroidaceae</taxon>
        <taxon>Mediterranea</taxon>
    </lineage>
</organism>
<gene>
    <name evidence="1" type="ORF">H7U35_13500</name>
</gene>
<dbReference type="InterPro" id="IPR025455">
    <property type="entry name" value="DUF4276"/>
</dbReference>
<proteinExistence type="predicted"/>
<sequence>MVKLNIIVEGGVPLGNIQADTASNVESLRQSLYMFFSRLLKRSDISIIVQMGWGVRAAIKQYLSGGAFDCMFVDSDCPKGELETWYESFQNNEYPETSIIIPENRRSGIFFMIQEMEAWMLKQPECLDRWGEAKGYLRKRNAEKIEDHSLIRGKDIEAINKPSEKLSILIRTFFEKESDGKKKKISYGKLKSAPDILDEIEVEKLLPLDAELQRFLTILNT</sequence>
<dbReference type="Pfam" id="PF14103">
    <property type="entry name" value="DUF4276"/>
    <property type="match status" value="1"/>
</dbReference>